<comment type="similarity">
    <text evidence="3">In the C-terminal section; belongs to the PPC synthetase family.</text>
</comment>
<gene>
    <name evidence="3 6" type="primary">coaBC</name>
    <name evidence="6" type="ORF">DFR85_06915</name>
</gene>
<comment type="catalytic activity">
    <reaction evidence="3">
        <text>N-[(R)-4-phosphopantothenoyl]-L-cysteine + H(+) = (R)-4'-phosphopantetheine + CO2</text>
        <dbReference type="Rhea" id="RHEA:16793"/>
        <dbReference type="ChEBI" id="CHEBI:15378"/>
        <dbReference type="ChEBI" id="CHEBI:16526"/>
        <dbReference type="ChEBI" id="CHEBI:59458"/>
        <dbReference type="ChEBI" id="CHEBI:61723"/>
        <dbReference type="EC" id="4.1.1.36"/>
    </reaction>
</comment>
<evidence type="ECO:0000259" key="4">
    <source>
        <dbReference type="Pfam" id="PF02441"/>
    </source>
</evidence>
<dbReference type="InterPro" id="IPR005252">
    <property type="entry name" value="CoaBC"/>
</dbReference>
<keyword evidence="3" id="KW-0460">Magnesium</keyword>
<dbReference type="OrthoDB" id="10536at2157"/>
<dbReference type="GO" id="GO:0015941">
    <property type="term" value="P:pantothenate catabolic process"/>
    <property type="evidence" value="ECO:0007669"/>
    <property type="project" value="InterPro"/>
</dbReference>
<dbReference type="PANTHER" id="PTHR14359:SF6">
    <property type="entry name" value="PHOSPHOPANTOTHENOYLCYSTEINE DECARBOXYLASE"/>
    <property type="match status" value="1"/>
</dbReference>
<dbReference type="Pfam" id="PF02441">
    <property type="entry name" value="Flavoprotein"/>
    <property type="match status" value="1"/>
</dbReference>
<dbReference type="RefSeq" id="WP_110270248.1">
    <property type="nucleotide sequence ID" value="NZ_CP029289.2"/>
</dbReference>
<dbReference type="PANTHER" id="PTHR14359">
    <property type="entry name" value="HOMO-OLIGOMERIC FLAVIN CONTAINING CYS DECARBOXYLASE FAMILY"/>
    <property type="match status" value="1"/>
</dbReference>
<evidence type="ECO:0000256" key="2">
    <source>
        <dbReference type="ARBA" id="ARBA00023239"/>
    </source>
</evidence>
<feature type="binding site" evidence="3">
    <location>
        <position position="300"/>
    </location>
    <ligand>
        <name>CTP</name>
        <dbReference type="ChEBI" id="CHEBI:37563"/>
    </ligand>
</feature>
<dbReference type="EC" id="6.3.2.5" evidence="3"/>
<dbReference type="InterPro" id="IPR003382">
    <property type="entry name" value="Flavoprotein"/>
</dbReference>
<feature type="region of interest" description="Phosphopantothenoylcysteine decarboxylase" evidence="3">
    <location>
        <begin position="1"/>
        <end position="199"/>
    </location>
</feature>
<comment type="pathway">
    <text evidence="3">Cofactor biosynthesis; coenzyme A biosynthesis.</text>
</comment>
<dbReference type="NCBIfam" id="TIGR00521">
    <property type="entry name" value="coaBC_dfp"/>
    <property type="match status" value="1"/>
</dbReference>
<dbReference type="GO" id="GO:0015937">
    <property type="term" value="P:coenzyme A biosynthetic process"/>
    <property type="evidence" value="ECO:0007669"/>
    <property type="project" value="UniProtKB-UniRule"/>
</dbReference>
<comment type="cofactor">
    <cofactor evidence="3">
        <name>Mg(2+)</name>
        <dbReference type="ChEBI" id="CHEBI:18420"/>
    </cofactor>
</comment>
<keyword evidence="1 3" id="KW-0210">Decarboxylase</keyword>
<feature type="domain" description="Flavoprotein" evidence="4">
    <location>
        <begin position="24"/>
        <end position="156"/>
    </location>
</feature>
<keyword evidence="3" id="KW-0479">Metal-binding</keyword>
<dbReference type="SUPFAM" id="SSF52507">
    <property type="entry name" value="Homo-oligomeric flavin-containing Cys decarboxylases, HFCD"/>
    <property type="match status" value="1"/>
</dbReference>
<dbReference type="Pfam" id="PF04127">
    <property type="entry name" value="DFP"/>
    <property type="match status" value="1"/>
</dbReference>
<keyword evidence="2 3" id="KW-0456">Lyase</keyword>
<keyword evidence="3 6" id="KW-0436">Ligase</keyword>
<dbReference type="GO" id="GO:0004633">
    <property type="term" value="F:phosphopantothenoylcysteine decarboxylase activity"/>
    <property type="evidence" value="ECO:0007669"/>
    <property type="project" value="UniProtKB-UniRule"/>
</dbReference>
<proteinExistence type="inferred from homology"/>
<comment type="caution">
    <text evidence="3">Lacks conserved residue(s) required for the propagation of feature annotation.</text>
</comment>
<dbReference type="GeneID" id="36831873"/>
<keyword evidence="3" id="KW-0511">Multifunctional enzyme</keyword>
<feature type="binding site" evidence="3">
    <location>
        <position position="290"/>
    </location>
    <ligand>
        <name>CTP</name>
        <dbReference type="ChEBI" id="CHEBI:37563"/>
    </ligand>
</feature>
<comment type="function">
    <text evidence="3">Catalyzes two sequential steps in the biosynthesis of coenzyme A. In the first step cysteine is conjugated to 4'-phosphopantothenate to form 4-phosphopantothenoylcysteine. In the second step the latter compound is decarboxylated to form 4'-phosphopantotheine.</text>
</comment>
<feature type="domain" description="DNA/pantothenate metabolism flavoprotein C-terminal" evidence="5">
    <location>
        <begin position="195"/>
        <end position="407"/>
    </location>
</feature>
<organism evidence="6 7">
    <name type="scientific">Acidianus brierleyi</name>
    <dbReference type="NCBI Taxonomy" id="41673"/>
    <lineage>
        <taxon>Archaea</taxon>
        <taxon>Thermoproteota</taxon>
        <taxon>Thermoprotei</taxon>
        <taxon>Sulfolobales</taxon>
        <taxon>Sulfolobaceae</taxon>
        <taxon>Acidianus</taxon>
    </lineage>
</organism>
<evidence type="ECO:0000313" key="6">
    <source>
        <dbReference type="EMBL" id="AWR94367.1"/>
    </source>
</evidence>
<comment type="catalytic activity">
    <reaction evidence="3">
        <text>(R)-4'-phosphopantothenate + L-cysteine + CTP = N-[(R)-4-phosphopantothenoyl]-L-cysteine + CMP + diphosphate + H(+)</text>
        <dbReference type="Rhea" id="RHEA:19397"/>
        <dbReference type="ChEBI" id="CHEBI:10986"/>
        <dbReference type="ChEBI" id="CHEBI:15378"/>
        <dbReference type="ChEBI" id="CHEBI:33019"/>
        <dbReference type="ChEBI" id="CHEBI:35235"/>
        <dbReference type="ChEBI" id="CHEBI:37563"/>
        <dbReference type="ChEBI" id="CHEBI:59458"/>
        <dbReference type="ChEBI" id="CHEBI:60377"/>
        <dbReference type="EC" id="6.3.2.5"/>
    </reaction>
</comment>
<dbReference type="Proteomes" id="UP000248044">
    <property type="component" value="Chromosome"/>
</dbReference>
<dbReference type="InterPro" id="IPR007085">
    <property type="entry name" value="DNA/pantothenate-metab_flavo_C"/>
</dbReference>
<protein>
    <recommendedName>
        <fullName evidence="3">Coenzyme A biosynthesis bifunctional protein CoaBC</fullName>
    </recommendedName>
    <alternativeName>
        <fullName evidence="3">DNA/pantothenate metabolism flavoprotein</fullName>
    </alternativeName>
    <alternativeName>
        <fullName evidence="3">Phosphopantothenoylcysteine synthetase/decarboxylase</fullName>
        <shortName evidence="3">PPCS-PPCDC</shortName>
    </alternativeName>
    <domain>
        <recommendedName>
            <fullName evidence="3">Phosphopantothenoylcysteine decarboxylase</fullName>
            <shortName evidence="3">PPC decarboxylase</shortName>
            <shortName evidence="3">PPC-DC</shortName>
            <ecNumber evidence="3">4.1.1.36</ecNumber>
        </recommendedName>
        <alternativeName>
            <fullName evidence="3">CoaC</fullName>
        </alternativeName>
    </domain>
    <domain>
        <recommendedName>
            <fullName evidence="3">Phosphopantothenate--cysteine ligase</fullName>
            <ecNumber evidence="3">6.3.2.5</ecNumber>
        </recommendedName>
        <alternativeName>
            <fullName evidence="3">CoaB</fullName>
        </alternativeName>
        <alternativeName>
            <fullName evidence="3">Phosphopantothenoylcysteine synthetase</fullName>
            <shortName evidence="3">PPC synthetase</shortName>
            <shortName evidence="3">PPC-S</shortName>
        </alternativeName>
    </domain>
</protein>
<dbReference type="GO" id="GO:0004632">
    <property type="term" value="F:phosphopantothenate--cysteine ligase activity"/>
    <property type="evidence" value="ECO:0007669"/>
    <property type="project" value="UniProtKB-UniRule"/>
</dbReference>
<evidence type="ECO:0000259" key="5">
    <source>
        <dbReference type="Pfam" id="PF04127"/>
    </source>
</evidence>
<evidence type="ECO:0000256" key="1">
    <source>
        <dbReference type="ARBA" id="ARBA00022793"/>
    </source>
</evidence>
<feature type="binding site" evidence="3">
    <location>
        <position position="350"/>
    </location>
    <ligand>
        <name>CTP</name>
        <dbReference type="ChEBI" id="CHEBI:37563"/>
    </ligand>
</feature>
<dbReference type="Gene3D" id="3.40.50.1950">
    <property type="entry name" value="Flavin prenyltransferase-like"/>
    <property type="match status" value="1"/>
</dbReference>
<dbReference type="HAMAP" id="MF_02225">
    <property type="entry name" value="CoaBC"/>
    <property type="match status" value="1"/>
</dbReference>
<dbReference type="GO" id="GO:0046872">
    <property type="term" value="F:metal ion binding"/>
    <property type="evidence" value="ECO:0007669"/>
    <property type="project" value="UniProtKB-KW"/>
</dbReference>
<accession>A0A2U9IE95</accession>
<comment type="similarity">
    <text evidence="3">In the N-terminal section; belongs to the HFCD (homo-oligomeric flavin containing Cys decarboxylase) superfamily.</text>
</comment>
<evidence type="ECO:0000313" key="7">
    <source>
        <dbReference type="Proteomes" id="UP000248044"/>
    </source>
</evidence>
<dbReference type="InterPro" id="IPR036551">
    <property type="entry name" value="Flavin_trans-like"/>
</dbReference>
<dbReference type="Gene3D" id="3.40.50.10300">
    <property type="entry name" value="CoaB-like"/>
    <property type="match status" value="1"/>
</dbReference>
<dbReference type="KEGG" id="abri:DFR85_06915"/>
<comment type="cofactor">
    <cofactor evidence="3">
        <name>FMN</name>
        <dbReference type="ChEBI" id="CHEBI:58210"/>
    </cofactor>
    <text evidence="3">Binds 1 FMN per subunit.</text>
</comment>
<keyword evidence="3" id="KW-0288">FMN</keyword>
<dbReference type="GO" id="GO:0071513">
    <property type="term" value="C:phosphopantothenoylcysteine decarboxylase complex"/>
    <property type="evidence" value="ECO:0007669"/>
    <property type="project" value="TreeGrafter"/>
</dbReference>
<dbReference type="GO" id="GO:0010181">
    <property type="term" value="F:FMN binding"/>
    <property type="evidence" value="ECO:0007669"/>
    <property type="project" value="UniProtKB-UniRule"/>
</dbReference>
<evidence type="ECO:0000256" key="3">
    <source>
        <dbReference type="HAMAP-Rule" id="MF_02225"/>
    </source>
</evidence>
<reference evidence="6 7" key="1">
    <citation type="submission" date="2018-05" db="EMBL/GenBank/DDBJ databases">
        <title>Complete Genome Sequences of Extremely Thermoacidophilic, Metal-Mobilizing Type-Strain Members of the Archaeal Family Sulfolobaceae: Acidianus brierleyi DSM-1651T, Acidianus sulfidivorans DSM-18786T, Metallosphaera hakonensis DSM-7519T, and Metallosphaera prunae DSM-10039T.</title>
        <authorList>
            <person name="Counts J.A."/>
            <person name="Kelly R.M."/>
        </authorList>
    </citation>
    <scope>NUCLEOTIDE SEQUENCE [LARGE SCALE GENOMIC DNA]</scope>
    <source>
        <strain evidence="6 7">DSM 1651</strain>
    </source>
</reference>
<keyword evidence="3" id="KW-0285">Flavoprotein</keyword>
<feature type="binding site" evidence="3">
    <location>
        <position position="332"/>
    </location>
    <ligand>
        <name>CTP</name>
        <dbReference type="ChEBI" id="CHEBI:37563"/>
    </ligand>
</feature>
<name>A0A2U9IE95_9CREN</name>
<dbReference type="EMBL" id="CP029289">
    <property type="protein sequence ID" value="AWR94367.1"/>
    <property type="molecule type" value="Genomic_DNA"/>
</dbReference>
<dbReference type="EC" id="4.1.1.36" evidence="3"/>
<dbReference type="InterPro" id="IPR035929">
    <property type="entry name" value="CoaB-like_sf"/>
</dbReference>
<dbReference type="UniPathway" id="UPA00241"/>
<dbReference type="AlphaFoldDB" id="A0A2U9IE95"/>
<feature type="region of interest" description="Phosphopantothenate--cysteine ligase" evidence="3">
    <location>
        <begin position="200"/>
        <end position="417"/>
    </location>
</feature>
<sequence length="417" mass="46458">MKKLMVHPSKRIIGEISEELRNRKILLGVTGSVAVYKSIDLARELMRIGAEVYVIMSKGALKLVSKDIFEWATGNPVITKLSGKLEHVELSEELDTMIIAPATANTITKIAQGISDTPLTTTALNFIGKNKPVFIVPSMHLPMYQSPQIKNSLEYLKSINIRIIDPIIINDIAHYPELSLISSQISAALNRGEDLKGFKIIVTAGPTREYLDPVRFISNPSSGTMGIAIANEAYFRGADVVLIHGPLCSKIKSYVKTEVDVFTTENMANEVRKYVEKGYNIVILAGAPADFKFKISYNTKIDTHNKELPKIEIEKTPKISEYINGRAFIVGFSAETVESDNELLAKAKIKKNLHGFDLIVANNVKRKDIGFSSEYDEVYIIGNSFTKKIDKTSKQEIARVLLDIVKKEFKSNINNHI</sequence>
<dbReference type="SUPFAM" id="SSF102645">
    <property type="entry name" value="CoaB-like"/>
    <property type="match status" value="1"/>
</dbReference>
<keyword evidence="7" id="KW-1185">Reference proteome</keyword>